<keyword evidence="4" id="KW-0255">Endonuclease</keyword>
<evidence type="ECO:0000256" key="5">
    <source>
        <dbReference type="ARBA" id="ARBA00023054"/>
    </source>
</evidence>
<dbReference type="PANTHER" id="PTHR23336">
    <property type="entry name" value="ZINC FINGER CW-TYPE COILED-COIL DOMAIN PROTEIN 3"/>
    <property type="match status" value="1"/>
</dbReference>
<dbReference type="OrthoDB" id="567073at2759"/>
<evidence type="ECO:0000313" key="10">
    <source>
        <dbReference type="EMBL" id="GHP05665.1"/>
    </source>
</evidence>
<evidence type="ECO:0000256" key="6">
    <source>
        <dbReference type="ARBA" id="ARBA00023242"/>
    </source>
</evidence>
<dbReference type="GO" id="GO:0031349">
    <property type="term" value="P:positive regulation of defense response"/>
    <property type="evidence" value="ECO:0007669"/>
    <property type="project" value="UniProtKB-ARBA"/>
</dbReference>
<comment type="subcellular location">
    <subcellularLocation>
        <location evidence="1">Nucleus</location>
    </subcellularLocation>
</comment>
<comment type="similarity">
    <text evidence="2">Belongs to the MORC ATPase protein family.</text>
</comment>
<dbReference type="GO" id="GO:0016887">
    <property type="term" value="F:ATP hydrolysis activity"/>
    <property type="evidence" value="ECO:0007669"/>
    <property type="project" value="InterPro"/>
</dbReference>
<dbReference type="InterPro" id="IPR041006">
    <property type="entry name" value="Morc_S5"/>
</dbReference>
<keyword evidence="4" id="KW-0378">Hydrolase</keyword>
<evidence type="ECO:0000256" key="4">
    <source>
        <dbReference type="ARBA" id="ARBA00022759"/>
    </source>
</evidence>
<evidence type="ECO:0000256" key="8">
    <source>
        <dbReference type="SAM" id="MobiDB-lite"/>
    </source>
</evidence>
<proteinExistence type="inferred from homology"/>
<gene>
    <name evidence="10" type="ORF">PPROV_000441500</name>
</gene>
<dbReference type="PANTHER" id="PTHR23336:SF50">
    <property type="entry name" value="PROTEIN MICRORCHIDIA 1-RELATED"/>
    <property type="match status" value="1"/>
</dbReference>
<feature type="region of interest" description="Disordered" evidence="8">
    <location>
        <begin position="535"/>
        <end position="573"/>
    </location>
</feature>
<feature type="domain" description="Morc S5" evidence="9">
    <location>
        <begin position="352"/>
        <end position="498"/>
    </location>
</feature>
<dbReference type="GO" id="GO:0004519">
    <property type="term" value="F:endonuclease activity"/>
    <property type="evidence" value="ECO:0007669"/>
    <property type="project" value="UniProtKB-KW"/>
</dbReference>
<protein>
    <recommendedName>
        <fullName evidence="9">Morc S5 domain-containing protein</fullName>
    </recommendedName>
</protein>
<name>A0A830HFB3_9CHLO</name>
<keyword evidence="3" id="KW-0540">Nuclease</keyword>
<sequence>MEPRRLLTFAQTEHIWDYIAATAAVKHEHHQHDASSRGKKDVDDYYADAATGSAQVVRLAHTSPKYLHTNASSHKWVLGAIAELTDNAIDEAKKPQGASFVSVSLDNDLLSITDDGLGMTPQTCHSAVSFGYSSKPGGGSIGRYGNGLKSATMRIGRDAIVITVTQDQGRVLCTAAMISMTYHVDNNLTELRVPLKTWERTNYDGNRGAYKRLFQVPHIELEAILKYSPYACEEDLLKQFERIAKEKKGVARTVGTGTKVIVHNLYRDESGDATTRSELLATEEETSDIIIASEVERHKQLHKWEEMLSSLRPSPATHAKAVGAGACPHLAALKSGKNKVDLLLERAQAHKYSLRAYLAILYRQLPTTFQMKVQHKVLSAVDVIEQFGKMPAQYDYKPRATTTAAAGGNGSTSTQQLTLAFNAAMPFSNLHGICMYIRGRLIVPFCEVYHSNWSRGRGVIGVIDVENIVDPDHCKQGLHASEERTRLMNTLQRRVLEFFKARGSRVGFKAEALVGKRKAPPAKRRKKATVWKEEGDFVVEKSEEETTTDDDDDDDDENVSISSEDDDEDENYEDWNARLKTTRRSQGMLQEKHKQHQTVVAALAQAQAQAQAAAGAGAAAPGGAAVFVSPRSAHLSSQMQDDDLMTLALMPTMNNKLVSSKNVSTALVVKSLEQKVQGLQAQLDEKDATIQEKEETISVLLKELTATRNKHTAPPTQQQEVAEAAAASTAHTQQQALVDLTADDMLL</sequence>
<dbReference type="InterPro" id="IPR045261">
    <property type="entry name" value="MORC_ATPase"/>
</dbReference>
<keyword evidence="6" id="KW-0539">Nucleus</keyword>
<dbReference type="Pfam" id="PF13589">
    <property type="entry name" value="HATPase_c_3"/>
    <property type="match status" value="1"/>
</dbReference>
<dbReference type="SUPFAM" id="SSF55874">
    <property type="entry name" value="ATPase domain of HSP90 chaperone/DNA topoisomerase II/histidine kinase"/>
    <property type="match status" value="1"/>
</dbReference>
<dbReference type="InterPro" id="IPR036890">
    <property type="entry name" value="HATPase_C_sf"/>
</dbReference>
<evidence type="ECO:0000256" key="1">
    <source>
        <dbReference type="ARBA" id="ARBA00004123"/>
    </source>
</evidence>
<comment type="caution">
    <text evidence="10">The sequence shown here is derived from an EMBL/GenBank/DDBJ whole genome shotgun (WGS) entry which is preliminary data.</text>
</comment>
<evidence type="ECO:0000256" key="2">
    <source>
        <dbReference type="ARBA" id="ARBA00007845"/>
    </source>
</evidence>
<organism evidence="10 11">
    <name type="scientific">Pycnococcus provasolii</name>
    <dbReference type="NCBI Taxonomy" id="41880"/>
    <lineage>
        <taxon>Eukaryota</taxon>
        <taxon>Viridiplantae</taxon>
        <taxon>Chlorophyta</taxon>
        <taxon>Pseudoscourfieldiophyceae</taxon>
        <taxon>Pseudoscourfieldiales</taxon>
        <taxon>Pycnococcaceae</taxon>
        <taxon>Pycnococcus</taxon>
    </lineage>
</organism>
<keyword evidence="5 7" id="KW-0175">Coiled coil</keyword>
<dbReference type="Gene3D" id="3.30.565.10">
    <property type="entry name" value="Histidine kinase-like ATPase, C-terminal domain"/>
    <property type="match status" value="1"/>
</dbReference>
<feature type="compositionally biased region" description="Acidic residues" evidence="8">
    <location>
        <begin position="542"/>
        <end position="573"/>
    </location>
</feature>
<keyword evidence="11" id="KW-1185">Reference proteome</keyword>
<dbReference type="Proteomes" id="UP000660262">
    <property type="component" value="Unassembled WGS sequence"/>
</dbReference>
<dbReference type="AlphaFoldDB" id="A0A830HFB3"/>
<evidence type="ECO:0000256" key="3">
    <source>
        <dbReference type="ARBA" id="ARBA00022722"/>
    </source>
</evidence>
<reference evidence="10" key="1">
    <citation type="submission" date="2020-10" db="EMBL/GenBank/DDBJ databases">
        <title>Unveiling of a novel bifunctional photoreceptor, Dualchrome1, isolated from a cosmopolitan green alga.</title>
        <authorList>
            <person name="Suzuki S."/>
            <person name="Kawachi M."/>
        </authorList>
    </citation>
    <scope>NUCLEOTIDE SEQUENCE</scope>
    <source>
        <strain evidence="10">NIES 2893</strain>
    </source>
</reference>
<dbReference type="GO" id="GO:0005634">
    <property type="term" value="C:nucleus"/>
    <property type="evidence" value="ECO:0007669"/>
    <property type="project" value="UniProtKB-SubCell"/>
</dbReference>
<evidence type="ECO:0000259" key="9">
    <source>
        <dbReference type="Pfam" id="PF17942"/>
    </source>
</evidence>
<accession>A0A830HFB3</accession>
<evidence type="ECO:0000313" key="11">
    <source>
        <dbReference type="Proteomes" id="UP000660262"/>
    </source>
</evidence>
<dbReference type="EMBL" id="BNJQ01000010">
    <property type="protein sequence ID" value="GHP05665.1"/>
    <property type="molecule type" value="Genomic_DNA"/>
</dbReference>
<evidence type="ECO:0000256" key="7">
    <source>
        <dbReference type="SAM" id="Coils"/>
    </source>
</evidence>
<feature type="coiled-coil region" evidence="7">
    <location>
        <begin position="669"/>
        <end position="710"/>
    </location>
</feature>
<dbReference type="Pfam" id="PF17942">
    <property type="entry name" value="Morc6_S5"/>
    <property type="match status" value="1"/>
</dbReference>